<gene>
    <name evidence="1" type="ORF">LCGC14_1266460</name>
</gene>
<organism evidence="1">
    <name type="scientific">marine sediment metagenome</name>
    <dbReference type="NCBI Taxonomy" id="412755"/>
    <lineage>
        <taxon>unclassified sequences</taxon>
        <taxon>metagenomes</taxon>
        <taxon>ecological metagenomes</taxon>
    </lineage>
</organism>
<dbReference type="AlphaFoldDB" id="A0A0F9L171"/>
<reference evidence="1" key="1">
    <citation type="journal article" date="2015" name="Nature">
        <title>Complex archaea that bridge the gap between prokaryotes and eukaryotes.</title>
        <authorList>
            <person name="Spang A."/>
            <person name="Saw J.H."/>
            <person name="Jorgensen S.L."/>
            <person name="Zaremba-Niedzwiedzka K."/>
            <person name="Martijn J."/>
            <person name="Lind A.E."/>
            <person name="van Eijk R."/>
            <person name="Schleper C."/>
            <person name="Guy L."/>
            <person name="Ettema T.J."/>
        </authorList>
    </citation>
    <scope>NUCLEOTIDE SEQUENCE</scope>
</reference>
<dbReference type="EMBL" id="LAZR01007069">
    <property type="protein sequence ID" value="KKM87668.1"/>
    <property type="molecule type" value="Genomic_DNA"/>
</dbReference>
<evidence type="ECO:0000313" key="1">
    <source>
        <dbReference type="EMBL" id="KKM87668.1"/>
    </source>
</evidence>
<name>A0A0F9L171_9ZZZZ</name>
<comment type="caution">
    <text evidence="1">The sequence shown here is derived from an EMBL/GenBank/DDBJ whole genome shotgun (WGS) entry which is preliminary data.</text>
</comment>
<feature type="non-terminal residue" evidence="1">
    <location>
        <position position="82"/>
    </location>
</feature>
<accession>A0A0F9L171</accession>
<sequence length="82" mass="9202">MVLQNFLVLPDGEPTVIHMVDHEIQPRGILDSLTKKPKTINVLVFEVDEVNGVAMSTTWSITAERLASNFKAFLDGKTYVDR</sequence>
<protein>
    <submittedName>
        <fullName evidence="1">Uncharacterized protein</fullName>
    </submittedName>
</protein>
<proteinExistence type="predicted"/>